<keyword evidence="2" id="KW-1185">Reference proteome</keyword>
<evidence type="ECO:0000313" key="2">
    <source>
        <dbReference type="Proteomes" id="UP001472866"/>
    </source>
</evidence>
<proteinExistence type="predicted"/>
<protein>
    <submittedName>
        <fullName evidence="1">Uncharacterized protein</fullName>
    </submittedName>
</protein>
<organism evidence="1 2">
    <name type="scientific">Chloropicon roscoffensis</name>
    <dbReference type="NCBI Taxonomy" id="1461544"/>
    <lineage>
        <taxon>Eukaryota</taxon>
        <taxon>Viridiplantae</taxon>
        <taxon>Chlorophyta</taxon>
        <taxon>Chloropicophyceae</taxon>
        <taxon>Chloropicales</taxon>
        <taxon>Chloropicaceae</taxon>
        <taxon>Chloropicon</taxon>
    </lineage>
</organism>
<sequence length="212" mass="22751">MSAGRGHSRPGQPFLSFDDALSMPFEGFGHFVRNSRGDGGGSYSLPSQATASSTAFDAVAVENSVPESAQELCVFLAVKDSAKRARVERALRSTLAGNERVKLMSTSEAEEALMGKEDFVLFDDLAEAHARGEVVVLSFDRDACRSGRPTAGSLGQAQCYLLDSICGWFAQKKVDGAGVEYDEAKNFDPVTKKVFTKNQILSLLDARKALGS</sequence>
<reference evidence="1 2" key="1">
    <citation type="submission" date="2024-03" db="EMBL/GenBank/DDBJ databases">
        <title>Complete genome sequence of the green alga Chloropicon roscoffensis RCC1871.</title>
        <authorList>
            <person name="Lemieux C."/>
            <person name="Pombert J.-F."/>
            <person name="Otis C."/>
            <person name="Turmel M."/>
        </authorList>
    </citation>
    <scope>NUCLEOTIDE SEQUENCE [LARGE SCALE GENOMIC DNA]</scope>
    <source>
        <strain evidence="1 2">RCC1871</strain>
    </source>
</reference>
<dbReference type="EMBL" id="CP151516">
    <property type="protein sequence ID" value="WZN66670.1"/>
    <property type="molecule type" value="Genomic_DNA"/>
</dbReference>
<evidence type="ECO:0000313" key="1">
    <source>
        <dbReference type="EMBL" id="WZN66670.1"/>
    </source>
</evidence>
<gene>
    <name evidence="1" type="ORF">HKI87_16g82390</name>
</gene>
<dbReference type="AlphaFoldDB" id="A0AAX4PK31"/>
<accession>A0AAX4PK31</accession>
<dbReference type="Proteomes" id="UP001472866">
    <property type="component" value="Chromosome 16"/>
</dbReference>
<name>A0AAX4PK31_9CHLO</name>